<dbReference type="RefSeq" id="XP_004514273.1">
    <property type="nucleotide sequence ID" value="XM_004514216.3"/>
</dbReference>
<dbReference type="OrthoDB" id="1388106at2759"/>
<feature type="signal peptide" evidence="3">
    <location>
        <begin position="1"/>
        <end position="28"/>
    </location>
</feature>
<evidence type="ECO:0000313" key="6">
    <source>
        <dbReference type="RefSeq" id="XP_004514273.1"/>
    </source>
</evidence>
<keyword evidence="3" id="KW-0732">Signal</keyword>
<evidence type="ECO:0000256" key="1">
    <source>
        <dbReference type="ARBA" id="ARBA00022854"/>
    </source>
</evidence>
<dbReference type="GeneID" id="101509384"/>
<name>A0A1S2Z3C2_CICAR</name>
<gene>
    <name evidence="6" type="primary">LOC101509384</name>
</gene>
<sequence length="138" mass="15486">MAYVKLPPLTLFLLATFLITFSTKKVGATCTGVCSFYDSNPCGGNYCFCHFLDVGDYKGICIDRSFFIKTVDEDPNLCQTHAECTKKGSGNFCGRYPNPNIKYGRCFASNTEAEEFSNKFSYYSSRFIKDFLNMPVVA</sequence>
<evidence type="ECO:0000256" key="2">
    <source>
        <dbReference type="ARBA" id="ARBA00023157"/>
    </source>
</evidence>
<dbReference type="KEGG" id="cam:101509384"/>
<protein>
    <submittedName>
        <fullName evidence="6">Albumin-1 D-like</fullName>
    </submittedName>
</protein>
<organism evidence="5 6">
    <name type="scientific">Cicer arietinum</name>
    <name type="common">Chickpea</name>
    <name type="synonym">Garbanzo</name>
    <dbReference type="NCBI Taxonomy" id="3827"/>
    <lineage>
        <taxon>Eukaryota</taxon>
        <taxon>Viridiplantae</taxon>
        <taxon>Streptophyta</taxon>
        <taxon>Embryophyta</taxon>
        <taxon>Tracheophyta</taxon>
        <taxon>Spermatophyta</taxon>
        <taxon>Magnoliopsida</taxon>
        <taxon>eudicotyledons</taxon>
        <taxon>Gunneridae</taxon>
        <taxon>Pentapetalae</taxon>
        <taxon>rosids</taxon>
        <taxon>fabids</taxon>
        <taxon>Fabales</taxon>
        <taxon>Fabaceae</taxon>
        <taxon>Papilionoideae</taxon>
        <taxon>50 kb inversion clade</taxon>
        <taxon>NPAAA clade</taxon>
        <taxon>Hologalegina</taxon>
        <taxon>IRL clade</taxon>
        <taxon>Cicereae</taxon>
        <taxon>Cicer</taxon>
    </lineage>
</organism>
<keyword evidence="1" id="KW-0960">Knottin</keyword>
<proteinExistence type="predicted"/>
<dbReference type="PaxDb" id="3827-XP_004514273.1"/>
<accession>A0A1S2Z3C2</accession>
<dbReference type="Proteomes" id="UP000087171">
    <property type="component" value="Unplaced"/>
</dbReference>
<dbReference type="Pfam" id="PF16720">
    <property type="entry name" value="Albumin_I_a"/>
    <property type="match status" value="1"/>
</dbReference>
<feature type="chain" id="PRO_5010248012" evidence="3">
    <location>
        <begin position="29"/>
        <end position="138"/>
    </location>
</feature>
<dbReference type="AlphaFoldDB" id="A0A1S2Z3C2"/>
<dbReference type="InterPro" id="IPR032000">
    <property type="entry name" value="Albumin_I_a"/>
</dbReference>
<evidence type="ECO:0000313" key="5">
    <source>
        <dbReference type="Proteomes" id="UP000087171"/>
    </source>
</evidence>
<reference evidence="6" key="1">
    <citation type="submission" date="2025-08" db="UniProtKB">
        <authorList>
            <consortium name="RefSeq"/>
        </authorList>
    </citation>
    <scope>IDENTIFICATION</scope>
    <source>
        <tissue evidence="6">Etiolated seedlings</tissue>
    </source>
</reference>
<feature type="domain" description="Albumin I chain a" evidence="4">
    <location>
        <begin position="73"/>
        <end position="113"/>
    </location>
</feature>
<evidence type="ECO:0000259" key="4">
    <source>
        <dbReference type="Pfam" id="PF16720"/>
    </source>
</evidence>
<keyword evidence="2" id="KW-1015">Disulfide bond</keyword>
<keyword evidence="5" id="KW-1185">Reference proteome</keyword>
<evidence type="ECO:0000256" key="3">
    <source>
        <dbReference type="SAM" id="SignalP"/>
    </source>
</evidence>
<dbReference type="SMR" id="A0A1S2Z3C2"/>